<name>G5IK00_9FIRM</name>
<dbReference type="Pfam" id="PF16161">
    <property type="entry name" value="DUF4867"/>
    <property type="match status" value="1"/>
</dbReference>
<evidence type="ECO:0008006" key="3">
    <source>
        <dbReference type="Google" id="ProtNLM"/>
    </source>
</evidence>
<proteinExistence type="predicted"/>
<accession>G5IK00</accession>
<protein>
    <recommendedName>
        <fullName evidence="3">DUF4867 domain-containing protein</fullName>
    </recommendedName>
</protein>
<evidence type="ECO:0000313" key="2">
    <source>
        <dbReference type="Proteomes" id="UP000005384"/>
    </source>
</evidence>
<dbReference type="EMBL" id="ADLN01000105">
    <property type="protein sequence ID" value="EHI58184.1"/>
    <property type="molecule type" value="Genomic_DNA"/>
</dbReference>
<sequence>MSRYEELKKRNPHLKLFRVTEEEFRPYGRVIGDGNMAPLVETVLLEMERPAAGSSYVAAVPCLDENETAKRIRRNYGGQMDMQIGLCHGHNERMGALEWHKSSEFNVAVTDMVLFLGDLREMEEGGRYDSGKVKAFYLEEGQMVEVYGTTLHFCPCEVDGQGFSCIVILPRGTNTALEDGEWNAGGAEADFLWARNKWLICHEENAGLAAKGVWAGIYGENWKVHGLA</sequence>
<dbReference type="PATRIC" id="fig|742737.3.peg.3808"/>
<reference evidence="1 2" key="1">
    <citation type="submission" date="2011-08" db="EMBL/GenBank/DDBJ databases">
        <title>The Genome Sequence of Clostridium hathewayi WAL-18680.</title>
        <authorList>
            <consortium name="The Broad Institute Genome Sequencing Platform"/>
            <person name="Earl A."/>
            <person name="Ward D."/>
            <person name="Feldgarden M."/>
            <person name="Gevers D."/>
            <person name="Finegold S.M."/>
            <person name="Summanen P.H."/>
            <person name="Molitoris D.R."/>
            <person name="Song M."/>
            <person name="Daigneault M."/>
            <person name="Allen-Vercoe E."/>
            <person name="Young S.K."/>
            <person name="Zeng Q."/>
            <person name="Gargeya S."/>
            <person name="Fitzgerald M."/>
            <person name="Haas B."/>
            <person name="Abouelleil A."/>
            <person name="Alvarado L."/>
            <person name="Arachchi H.M."/>
            <person name="Berlin A."/>
            <person name="Brown A."/>
            <person name="Chapman S.B."/>
            <person name="Chen Z."/>
            <person name="Dunbar C."/>
            <person name="Freedman E."/>
            <person name="Gearin G."/>
            <person name="Gellesch M."/>
            <person name="Goldberg J."/>
            <person name="Griggs A."/>
            <person name="Gujja S."/>
            <person name="Heiman D."/>
            <person name="Howarth C."/>
            <person name="Larson L."/>
            <person name="Lui A."/>
            <person name="MacDonald P.J.P."/>
            <person name="Montmayeur A."/>
            <person name="Murphy C."/>
            <person name="Neiman D."/>
            <person name="Pearson M."/>
            <person name="Priest M."/>
            <person name="Roberts A."/>
            <person name="Saif S."/>
            <person name="Shea T."/>
            <person name="Shenoy N."/>
            <person name="Sisk P."/>
            <person name="Stolte C."/>
            <person name="Sykes S."/>
            <person name="Wortman J."/>
            <person name="Nusbaum C."/>
            <person name="Birren B."/>
        </authorList>
    </citation>
    <scope>NUCLEOTIDE SEQUENCE [LARGE SCALE GENOMIC DNA]</scope>
    <source>
        <strain evidence="1 2">WAL-18680</strain>
    </source>
</reference>
<keyword evidence="2" id="KW-1185">Reference proteome</keyword>
<dbReference type="InterPro" id="IPR032358">
    <property type="entry name" value="DUF4867"/>
</dbReference>
<organism evidence="1 2">
    <name type="scientific">Hungatella hathewayi WAL-18680</name>
    <dbReference type="NCBI Taxonomy" id="742737"/>
    <lineage>
        <taxon>Bacteria</taxon>
        <taxon>Bacillati</taxon>
        <taxon>Bacillota</taxon>
        <taxon>Clostridia</taxon>
        <taxon>Lachnospirales</taxon>
        <taxon>Lachnospiraceae</taxon>
        <taxon>Hungatella</taxon>
    </lineage>
</organism>
<dbReference type="RefSeq" id="WP_006781819.1">
    <property type="nucleotide sequence ID" value="NZ_CP040506.1"/>
</dbReference>
<comment type="caution">
    <text evidence="1">The sequence shown here is derived from an EMBL/GenBank/DDBJ whole genome shotgun (WGS) entry which is preliminary data.</text>
</comment>
<dbReference type="AlphaFoldDB" id="G5IK00"/>
<gene>
    <name evidence="1" type="ORF">HMPREF9473_03828</name>
</gene>
<evidence type="ECO:0000313" key="1">
    <source>
        <dbReference type="EMBL" id="EHI58184.1"/>
    </source>
</evidence>
<dbReference type="Proteomes" id="UP000005384">
    <property type="component" value="Unassembled WGS sequence"/>
</dbReference>
<dbReference type="HOGENOM" id="CLU_1330429_0_0_9"/>